<organism evidence="2 3">
    <name type="scientific">Amanita muscaria (strain Koide BX008)</name>
    <dbReference type="NCBI Taxonomy" id="946122"/>
    <lineage>
        <taxon>Eukaryota</taxon>
        <taxon>Fungi</taxon>
        <taxon>Dikarya</taxon>
        <taxon>Basidiomycota</taxon>
        <taxon>Agaricomycotina</taxon>
        <taxon>Agaricomycetes</taxon>
        <taxon>Agaricomycetidae</taxon>
        <taxon>Agaricales</taxon>
        <taxon>Pluteineae</taxon>
        <taxon>Amanitaceae</taxon>
        <taxon>Amanita</taxon>
    </lineage>
</organism>
<dbReference type="AlphaFoldDB" id="A0A0C2WU22"/>
<feature type="compositionally biased region" description="Basic and acidic residues" evidence="1">
    <location>
        <begin position="56"/>
        <end position="75"/>
    </location>
</feature>
<evidence type="ECO:0000313" key="3">
    <source>
        <dbReference type="Proteomes" id="UP000054549"/>
    </source>
</evidence>
<evidence type="ECO:0000256" key="1">
    <source>
        <dbReference type="SAM" id="MobiDB-lite"/>
    </source>
</evidence>
<dbReference type="Proteomes" id="UP000054549">
    <property type="component" value="Unassembled WGS sequence"/>
</dbReference>
<dbReference type="InParanoid" id="A0A0C2WU22"/>
<evidence type="ECO:0000313" key="2">
    <source>
        <dbReference type="EMBL" id="KIL59848.1"/>
    </source>
</evidence>
<sequence length="290" mass="32829">MDAPDPLLEEEPDFLAEQYLQARNDIIALGIPEDAIAGILRQIWVANRQVRHEAWVADRERQHQGDPPRNDRPQEDGAQPPDAPNLDEGDGTQPKGQKAKTFPQGVAVPDAESPHPSEYARQKIAKFEYIELWYFSREGLAEAAQPTTSTSNDTFGIITGDLGAVQLCPVATTKASKNALPDEALSWDQISFGSKVYVEALRKEKWPDQHIRALINFFSQLDFQRTRLTSIPDRVFIEYQATVRREWMSTWDFDISQFNIARLQAIQSRVTMHAHQTAIVSNQLAYVSTR</sequence>
<keyword evidence="3" id="KW-1185">Reference proteome</keyword>
<dbReference type="EMBL" id="KN818309">
    <property type="protein sequence ID" value="KIL59848.1"/>
    <property type="molecule type" value="Genomic_DNA"/>
</dbReference>
<dbReference type="OrthoDB" id="2688210at2759"/>
<protein>
    <submittedName>
        <fullName evidence="2">Uncharacterized protein</fullName>
    </submittedName>
</protein>
<dbReference type="HOGENOM" id="CLU_052398_1_0_1"/>
<reference evidence="2 3" key="1">
    <citation type="submission" date="2014-04" db="EMBL/GenBank/DDBJ databases">
        <title>Evolutionary Origins and Diversification of the Mycorrhizal Mutualists.</title>
        <authorList>
            <consortium name="DOE Joint Genome Institute"/>
            <consortium name="Mycorrhizal Genomics Consortium"/>
            <person name="Kohler A."/>
            <person name="Kuo A."/>
            <person name="Nagy L.G."/>
            <person name="Floudas D."/>
            <person name="Copeland A."/>
            <person name="Barry K.W."/>
            <person name="Cichocki N."/>
            <person name="Veneault-Fourrey C."/>
            <person name="LaButti K."/>
            <person name="Lindquist E.A."/>
            <person name="Lipzen A."/>
            <person name="Lundell T."/>
            <person name="Morin E."/>
            <person name="Murat C."/>
            <person name="Riley R."/>
            <person name="Ohm R."/>
            <person name="Sun H."/>
            <person name="Tunlid A."/>
            <person name="Henrissat B."/>
            <person name="Grigoriev I.V."/>
            <person name="Hibbett D.S."/>
            <person name="Martin F."/>
        </authorList>
    </citation>
    <scope>NUCLEOTIDE SEQUENCE [LARGE SCALE GENOMIC DNA]</scope>
    <source>
        <strain evidence="2 3">Koide BX008</strain>
    </source>
</reference>
<proteinExistence type="predicted"/>
<dbReference type="STRING" id="946122.A0A0C2WU22"/>
<name>A0A0C2WU22_AMAMK</name>
<gene>
    <name evidence="2" type="ORF">M378DRAFT_180683</name>
</gene>
<feature type="region of interest" description="Disordered" evidence="1">
    <location>
        <begin position="56"/>
        <end position="118"/>
    </location>
</feature>
<accession>A0A0C2WU22</accession>